<proteinExistence type="predicted"/>
<dbReference type="PANTHER" id="PTHR35894:SF1">
    <property type="entry name" value="PHOSPHORIBULOKINASE _ URIDINE KINASE FAMILY"/>
    <property type="match status" value="1"/>
</dbReference>
<dbReference type="SMART" id="SM00382">
    <property type="entry name" value="AAA"/>
    <property type="match status" value="1"/>
</dbReference>
<dbReference type="PANTHER" id="PTHR35894">
    <property type="entry name" value="GENERAL SECRETION PATHWAY PROTEIN A-RELATED"/>
    <property type="match status" value="1"/>
</dbReference>
<dbReference type="eggNOG" id="COG0542">
    <property type="taxonomic scope" value="Bacteria"/>
</dbReference>
<dbReference type="Gene3D" id="3.40.50.300">
    <property type="entry name" value="P-loop containing nucleotide triphosphate hydrolases"/>
    <property type="match status" value="1"/>
</dbReference>
<accession>A0A0A0HGU4</accession>
<comment type="caution">
    <text evidence="2">The sequence shown here is derived from an EMBL/GenBank/DDBJ whole genome shotgun (WGS) entry which is preliminary data.</text>
</comment>
<dbReference type="HOGENOM" id="CLU_067529_2_0_5"/>
<evidence type="ECO:0000313" key="2">
    <source>
        <dbReference type="EMBL" id="KGM85894.1"/>
    </source>
</evidence>
<dbReference type="InterPro" id="IPR003593">
    <property type="entry name" value="AAA+_ATPase"/>
</dbReference>
<gene>
    <name evidence="2" type="ORF">rosmuc_04230</name>
</gene>
<organism evidence="2 3">
    <name type="scientific">Roseovarius mucosus DSM 17069</name>
    <dbReference type="NCBI Taxonomy" id="1288298"/>
    <lineage>
        <taxon>Bacteria</taxon>
        <taxon>Pseudomonadati</taxon>
        <taxon>Pseudomonadota</taxon>
        <taxon>Alphaproteobacteria</taxon>
        <taxon>Rhodobacterales</taxon>
        <taxon>Roseobacteraceae</taxon>
        <taxon>Roseovarius</taxon>
    </lineage>
</organism>
<name>A0A0A0HGU4_9RHOB</name>
<dbReference type="Proteomes" id="UP000030021">
    <property type="component" value="Unassembled WGS sequence"/>
</dbReference>
<sequence length="293" mass="32489">MMTEFPHLYPAARQLAALNAEERIHRIRADRWISYPRAEAALAKLETLMSFPERARMPNLLIVGESGMGKTMIIEKFTRDHPASFDETTGRLHMPVVAVQMVSGPDESRFYRRILAAIGAPEPPRATLAVLESLALRLLSELRPGMLVIDEIHSLQAGTIREQARFLNMLRFLGNELRVPLVCVGTAQARNALRTDNQLVRRFEAFALPPWRDGEDVIGLISTLQRTLPLRCESQIDEKMLTRILSVTGGITSGIFSVMSQLAIAAIESGEERIVPSDISSAGKLQAVLGEPV</sequence>
<evidence type="ECO:0000259" key="1">
    <source>
        <dbReference type="SMART" id="SM00382"/>
    </source>
</evidence>
<dbReference type="SUPFAM" id="SSF52540">
    <property type="entry name" value="P-loop containing nucleoside triphosphate hydrolases"/>
    <property type="match status" value="1"/>
</dbReference>
<dbReference type="CDD" id="cd00009">
    <property type="entry name" value="AAA"/>
    <property type="match status" value="1"/>
</dbReference>
<dbReference type="InterPro" id="IPR027417">
    <property type="entry name" value="P-loop_NTPase"/>
</dbReference>
<reference evidence="2 3" key="1">
    <citation type="submission" date="2013-01" db="EMBL/GenBank/DDBJ databases">
        <authorList>
            <person name="Fiebig A."/>
            <person name="Goeker M."/>
            <person name="Klenk H.-P.P."/>
        </authorList>
    </citation>
    <scope>NUCLEOTIDE SEQUENCE [LARGE SCALE GENOMIC DNA]</scope>
    <source>
        <strain evidence="2 3">DSM 17069</strain>
    </source>
</reference>
<dbReference type="PATRIC" id="fig|1288298.3.peg.4222"/>
<dbReference type="EMBL" id="AONH01000026">
    <property type="protein sequence ID" value="KGM85894.1"/>
    <property type="molecule type" value="Genomic_DNA"/>
</dbReference>
<dbReference type="InterPro" id="IPR052026">
    <property type="entry name" value="ExeA_AAA_ATPase_DNA-bind"/>
</dbReference>
<evidence type="ECO:0000313" key="3">
    <source>
        <dbReference type="Proteomes" id="UP000030021"/>
    </source>
</evidence>
<dbReference type="AlphaFoldDB" id="A0A0A0HGU4"/>
<protein>
    <submittedName>
        <fullName evidence="2">Type II secretory pathway, component ExeA (Predicted ATPase)</fullName>
    </submittedName>
</protein>
<dbReference type="InterPro" id="IPR008868">
    <property type="entry name" value="TniB"/>
</dbReference>
<dbReference type="Pfam" id="PF05621">
    <property type="entry name" value="TniB"/>
    <property type="match status" value="1"/>
</dbReference>
<feature type="domain" description="AAA+ ATPase" evidence="1">
    <location>
        <begin position="56"/>
        <end position="204"/>
    </location>
</feature>